<dbReference type="VEuPathDB" id="CryptoDB:Vbra_13496"/>
<evidence type="ECO:0000256" key="1">
    <source>
        <dbReference type="SAM" id="MobiDB-lite"/>
    </source>
</evidence>
<feature type="compositionally biased region" description="Pro residues" evidence="1">
    <location>
        <begin position="10"/>
        <end position="19"/>
    </location>
</feature>
<reference evidence="2 3" key="1">
    <citation type="submission" date="2014-11" db="EMBL/GenBank/DDBJ databases">
        <authorList>
            <person name="Zhu J."/>
            <person name="Qi W."/>
            <person name="Song R."/>
        </authorList>
    </citation>
    <scope>NUCLEOTIDE SEQUENCE [LARGE SCALE GENOMIC DNA]</scope>
</reference>
<sequence>MSLDPFNLHQPPPKLPPPESVAVGSPLGSFKKWWRNFKRYAPLQGSPQWRVCVWATGIFFGVSWIVMDEIKNPTLFDKKAKPWTEERTRDWNDAFVGHMSPMSVGLLKPGEEVNVPPAPLEKEPVQPVKYEGPVIAVTRRLKMKLE</sequence>
<feature type="region of interest" description="Disordered" evidence="1">
    <location>
        <begin position="1"/>
        <end position="21"/>
    </location>
</feature>
<evidence type="ECO:0000313" key="2">
    <source>
        <dbReference type="EMBL" id="CEM02187.1"/>
    </source>
</evidence>
<dbReference type="EMBL" id="CDMY01000320">
    <property type="protein sequence ID" value="CEM02187.1"/>
    <property type="molecule type" value="Genomic_DNA"/>
</dbReference>
<dbReference type="AlphaFoldDB" id="A0A0G4EV26"/>
<proteinExistence type="predicted"/>
<keyword evidence="3" id="KW-1185">Reference proteome</keyword>
<gene>
    <name evidence="2" type="ORF">Vbra_13496</name>
</gene>
<accession>A0A0G4EV26</accession>
<dbReference type="Proteomes" id="UP000041254">
    <property type="component" value="Unassembled WGS sequence"/>
</dbReference>
<dbReference type="InParanoid" id="A0A0G4EV26"/>
<dbReference type="FunCoup" id="A0A0G4EV26">
    <property type="interactions" value="3"/>
</dbReference>
<protein>
    <submittedName>
        <fullName evidence="2">Uncharacterized protein</fullName>
    </submittedName>
</protein>
<dbReference type="InterPro" id="IPR056352">
    <property type="entry name" value="Microp_apicomplexa_13"/>
</dbReference>
<evidence type="ECO:0000313" key="3">
    <source>
        <dbReference type="Proteomes" id="UP000041254"/>
    </source>
</evidence>
<dbReference type="Pfam" id="PF23523">
    <property type="entry name" value="Microp_apicomplexa_13"/>
    <property type="match status" value="1"/>
</dbReference>
<organism evidence="2 3">
    <name type="scientific">Vitrella brassicaformis (strain CCMP3155)</name>
    <dbReference type="NCBI Taxonomy" id="1169540"/>
    <lineage>
        <taxon>Eukaryota</taxon>
        <taxon>Sar</taxon>
        <taxon>Alveolata</taxon>
        <taxon>Colpodellida</taxon>
        <taxon>Vitrellaceae</taxon>
        <taxon>Vitrella</taxon>
    </lineage>
</organism>
<name>A0A0G4EV26_VITBC</name>